<name>A0AA86RS27_9FABA</name>
<evidence type="ECO:0000313" key="4">
    <source>
        <dbReference type="EMBL" id="CAJ1921954.1"/>
    </source>
</evidence>
<gene>
    <name evidence="4" type="ORF">AYBTSS11_LOCUS3812</name>
</gene>
<proteinExistence type="predicted"/>
<dbReference type="PANTHER" id="PTHR11289">
    <property type="entry name" value="BREAST CANCER TYPE 2 SUSCEPTIBILITY PROTEIN BRCA2"/>
    <property type="match status" value="1"/>
</dbReference>
<dbReference type="Gramene" id="rna-AYBTSS11_LOCUS3812">
    <property type="protein sequence ID" value="CAJ1921954.1"/>
    <property type="gene ID" value="gene-AYBTSS11_LOCUS3812"/>
</dbReference>
<dbReference type="EMBL" id="OY731398">
    <property type="protein sequence ID" value="CAJ1921954.1"/>
    <property type="molecule type" value="Genomic_DNA"/>
</dbReference>
<evidence type="ECO:0000256" key="2">
    <source>
        <dbReference type="ARBA" id="ARBA00022763"/>
    </source>
</evidence>
<reference evidence="4" key="1">
    <citation type="submission" date="2023-10" db="EMBL/GenBank/DDBJ databases">
        <authorList>
            <person name="Domelevo Entfellner J.-B."/>
        </authorList>
    </citation>
    <scope>NUCLEOTIDE SEQUENCE</scope>
</reference>
<dbReference type="GO" id="GO:0006355">
    <property type="term" value="P:regulation of DNA-templated transcription"/>
    <property type="evidence" value="ECO:0007669"/>
    <property type="project" value="TreeGrafter"/>
</dbReference>
<dbReference type="AlphaFoldDB" id="A0AA86RS27"/>
<keyword evidence="2" id="KW-0227">DNA damage</keyword>
<keyword evidence="1" id="KW-0677">Repeat</keyword>
<organism evidence="4 5">
    <name type="scientific">Sphenostylis stenocarpa</name>
    <dbReference type="NCBI Taxonomy" id="92480"/>
    <lineage>
        <taxon>Eukaryota</taxon>
        <taxon>Viridiplantae</taxon>
        <taxon>Streptophyta</taxon>
        <taxon>Embryophyta</taxon>
        <taxon>Tracheophyta</taxon>
        <taxon>Spermatophyta</taxon>
        <taxon>Magnoliopsida</taxon>
        <taxon>eudicotyledons</taxon>
        <taxon>Gunneridae</taxon>
        <taxon>Pentapetalae</taxon>
        <taxon>rosids</taxon>
        <taxon>fabids</taxon>
        <taxon>Fabales</taxon>
        <taxon>Fabaceae</taxon>
        <taxon>Papilionoideae</taxon>
        <taxon>50 kb inversion clade</taxon>
        <taxon>NPAAA clade</taxon>
        <taxon>indigoferoid/millettioid clade</taxon>
        <taxon>Phaseoleae</taxon>
        <taxon>Sphenostylis</taxon>
    </lineage>
</organism>
<dbReference type="Proteomes" id="UP001189624">
    <property type="component" value="Chromosome 1"/>
</dbReference>
<dbReference type="Pfam" id="PF00634">
    <property type="entry name" value="BRCA2"/>
    <property type="match status" value="2"/>
</dbReference>
<protein>
    <submittedName>
        <fullName evidence="4">Uncharacterized protein</fullName>
    </submittedName>
</protein>
<evidence type="ECO:0000256" key="1">
    <source>
        <dbReference type="ARBA" id="ARBA00022737"/>
    </source>
</evidence>
<keyword evidence="3" id="KW-0234">DNA repair</keyword>
<dbReference type="PANTHER" id="PTHR11289:SF0">
    <property type="entry name" value="BREAST CANCER TYPE 2 SUSCEPTIBILITY PROTEIN"/>
    <property type="match status" value="1"/>
</dbReference>
<accession>A0AA86RS27</accession>
<dbReference type="InterPro" id="IPR015525">
    <property type="entry name" value="BRCA2"/>
</dbReference>
<keyword evidence="5" id="KW-1185">Reference proteome</keyword>
<dbReference type="PROSITE" id="PS50138">
    <property type="entry name" value="BRCA2_REPEAT"/>
    <property type="match status" value="2"/>
</dbReference>
<evidence type="ECO:0000256" key="3">
    <source>
        <dbReference type="ARBA" id="ARBA00023204"/>
    </source>
</evidence>
<dbReference type="GO" id="GO:0000724">
    <property type="term" value="P:double-strand break repair via homologous recombination"/>
    <property type="evidence" value="ECO:0007669"/>
    <property type="project" value="InterPro"/>
</dbReference>
<sequence>MRSWQILSHSPNNFHWQVTQDVAHSSPIPLPSPISLPTMADLLHGSPALLTSHDAIARGDEGAMGDTFSFSNSLFTTGSGKKVTISSSGLVRAKTLLDTIDSNIQSTSKLHAFGEKIGKREEEEEEEEEESPQLKLHRVISNPSVGDLHALKNVFEERNLVSQAPIKFHSAGGRSISISSDALQRARSLLGDPDVGDLFEGGDGDNSVFSFPFKRQTDTAASSDCSTSLVCRVTSGSNFKTKSFTFPLQSSRHRELSTKFPSEGDGINLIKKFDTVGEESGCGWKSTNACGQKPLNGKVVYDSSLNAFSSTRGMAVRRALVDVSNTINMDETNNRQASSGKRRLGLCRFLNLSRQVTSVNAEKYVFHEGSGDNDVGAEAFVHLLSHYGASMHFATKE</sequence>
<dbReference type="InterPro" id="IPR002093">
    <property type="entry name" value="BRCA2_repeat"/>
</dbReference>
<evidence type="ECO:0000313" key="5">
    <source>
        <dbReference type="Proteomes" id="UP001189624"/>
    </source>
</evidence>